<feature type="domain" description="HTH deoR-type" evidence="5">
    <location>
        <begin position="6"/>
        <end position="61"/>
    </location>
</feature>
<dbReference type="RefSeq" id="WP_191124596.1">
    <property type="nucleotide sequence ID" value="NZ_JACXWY010000008.1"/>
</dbReference>
<dbReference type="PROSITE" id="PS00894">
    <property type="entry name" value="HTH_DEOR_1"/>
    <property type="match status" value="1"/>
</dbReference>
<dbReference type="AlphaFoldDB" id="A0A927E8Z6"/>
<dbReference type="InterPro" id="IPR036390">
    <property type="entry name" value="WH_DNA-bd_sf"/>
</dbReference>
<dbReference type="PANTHER" id="PTHR30363">
    <property type="entry name" value="HTH-TYPE TRANSCRIPTIONAL REGULATOR SRLR-RELATED"/>
    <property type="match status" value="1"/>
</dbReference>
<dbReference type="Proteomes" id="UP000619295">
    <property type="component" value="Unassembled WGS sequence"/>
</dbReference>
<dbReference type="GO" id="GO:0003700">
    <property type="term" value="F:DNA-binding transcription factor activity"/>
    <property type="evidence" value="ECO:0007669"/>
    <property type="project" value="InterPro"/>
</dbReference>
<keyword evidence="3" id="KW-0238">DNA-binding</keyword>
<evidence type="ECO:0000313" key="7">
    <source>
        <dbReference type="Proteomes" id="UP000619295"/>
    </source>
</evidence>
<dbReference type="InterPro" id="IPR036388">
    <property type="entry name" value="WH-like_DNA-bd_sf"/>
</dbReference>
<gene>
    <name evidence="6" type="ORF">IED13_14600</name>
</gene>
<dbReference type="EMBL" id="JACXWY010000008">
    <property type="protein sequence ID" value="MBD3846936.1"/>
    <property type="molecule type" value="Genomic_DNA"/>
</dbReference>
<dbReference type="SUPFAM" id="SSF46785">
    <property type="entry name" value="Winged helix' DNA-binding domain"/>
    <property type="match status" value="1"/>
</dbReference>
<keyword evidence="4" id="KW-0804">Transcription</keyword>
<name>A0A927E8Z6_9HYPH</name>
<keyword evidence="7" id="KW-1185">Reference proteome</keyword>
<dbReference type="InterPro" id="IPR014036">
    <property type="entry name" value="DeoR-like_C"/>
</dbReference>
<dbReference type="SUPFAM" id="SSF100950">
    <property type="entry name" value="NagB/RpiA/CoA transferase-like"/>
    <property type="match status" value="1"/>
</dbReference>
<protein>
    <submittedName>
        <fullName evidence="6">DeoR/GlpR transcriptional regulator</fullName>
    </submittedName>
</protein>
<evidence type="ECO:0000256" key="1">
    <source>
        <dbReference type="ARBA" id="ARBA00022491"/>
    </source>
</evidence>
<dbReference type="PANTHER" id="PTHR30363:SF4">
    <property type="entry name" value="GLYCEROL-3-PHOSPHATE REGULON REPRESSOR"/>
    <property type="match status" value="1"/>
</dbReference>
<organism evidence="6 7">
    <name type="scientific">Bosea spartocytisi</name>
    <dbReference type="NCBI Taxonomy" id="2773451"/>
    <lineage>
        <taxon>Bacteria</taxon>
        <taxon>Pseudomonadati</taxon>
        <taxon>Pseudomonadota</taxon>
        <taxon>Alphaproteobacteria</taxon>
        <taxon>Hyphomicrobiales</taxon>
        <taxon>Boseaceae</taxon>
        <taxon>Bosea</taxon>
    </lineage>
</organism>
<dbReference type="Gene3D" id="3.40.50.1360">
    <property type="match status" value="1"/>
</dbReference>
<dbReference type="InterPro" id="IPR001034">
    <property type="entry name" value="DeoR_HTH"/>
</dbReference>
<dbReference type="Pfam" id="PF08220">
    <property type="entry name" value="HTH_DeoR"/>
    <property type="match status" value="1"/>
</dbReference>
<dbReference type="InterPro" id="IPR018356">
    <property type="entry name" value="Tscrpt_reg_HTH_DeoR_CS"/>
</dbReference>
<evidence type="ECO:0000313" key="6">
    <source>
        <dbReference type="EMBL" id="MBD3846936.1"/>
    </source>
</evidence>
<sequence>MTRDIAARRHRAILDDLDRLESVTVEELARSLEVSRETIRRDLKVLSADGRLSIVHGGAIRNERSEASFASRRSVNREGKERIASLAASMLGDGMTILLDSGTTTEAVARALARSDRKRLVVHTTSLENARLVSRLPDARVFLIGGEFDRNEDATSGSEALRAIARLSADLSFVSVGGVDVEGRLTDYNRAGAAIRGALLHAAEQGFLMADSSKFGLVLPSRIEGEERCAALLVDRLPPETIGAKLAENRVRVLAG</sequence>
<keyword evidence="2" id="KW-0805">Transcription regulation</keyword>
<accession>A0A927E8Z6</accession>
<dbReference type="InterPro" id="IPR050313">
    <property type="entry name" value="Carb_Metab_HTH_regulators"/>
</dbReference>
<reference evidence="6" key="1">
    <citation type="submission" date="2020-09" db="EMBL/GenBank/DDBJ databases">
        <title>Bosea spartocytisi sp. nov. a root nodule endophyte of Spartocytisus supranubius in the high mountain ecosystem fo the Teide National Park (Canary Islands, Spain).</title>
        <authorList>
            <person name="Pulido-Suarez L."/>
            <person name="Peix A."/>
            <person name="Igual J.M."/>
            <person name="Socas-Perez N."/>
            <person name="Velazquez E."/>
            <person name="Flores-Felix J.D."/>
            <person name="Leon-Barrios M."/>
        </authorList>
    </citation>
    <scope>NUCLEOTIDE SEQUENCE</scope>
    <source>
        <strain evidence="6">SSUT16</strain>
    </source>
</reference>
<dbReference type="Gene3D" id="1.10.10.10">
    <property type="entry name" value="Winged helix-like DNA-binding domain superfamily/Winged helix DNA-binding domain"/>
    <property type="match status" value="1"/>
</dbReference>
<proteinExistence type="predicted"/>
<dbReference type="InterPro" id="IPR037171">
    <property type="entry name" value="NagB/RpiA_transferase-like"/>
</dbReference>
<dbReference type="PROSITE" id="PS51000">
    <property type="entry name" value="HTH_DEOR_2"/>
    <property type="match status" value="1"/>
</dbReference>
<dbReference type="PRINTS" id="PR00037">
    <property type="entry name" value="HTHLACR"/>
</dbReference>
<dbReference type="Pfam" id="PF00455">
    <property type="entry name" value="DeoRC"/>
    <property type="match status" value="1"/>
</dbReference>
<comment type="caution">
    <text evidence="6">The sequence shown here is derived from an EMBL/GenBank/DDBJ whole genome shotgun (WGS) entry which is preliminary data.</text>
</comment>
<evidence type="ECO:0000256" key="4">
    <source>
        <dbReference type="ARBA" id="ARBA00023163"/>
    </source>
</evidence>
<dbReference type="SMART" id="SM00420">
    <property type="entry name" value="HTH_DEOR"/>
    <property type="match status" value="1"/>
</dbReference>
<evidence type="ECO:0000256" key="3">
    <source>
        <dbReference type="ARBA" id="ARBA00023125"/>
    </source>
</evidence>
<dbReference type="GO" id="GO:0003677">
    <property type="term" value="F:DNA binding"/>
    <property type="evidence" value="ECO:0007669"/>
    <property type="project" value="UniProtKB-KW"/>
</dbReference>
<keyword evidence="1" id="KW-0678">Repressor</keyword>
<evidence type="ECO:0000256" key="2">
    <source>
        <dbReference type="ARBA" id="ARBA00023015"/>
    </source>
</evidence>
<evidence type="ECO:0000259" key="5">
    <source>
        <dbReference type="PROSITE" id="PS51000"/>
    </source>
</evidence>
<dbReference type="SMART" id="SM01134">
    <property type="entry name" value="DeoRC"/>
    <property type="match status" value="1"/>
</dbReference>